<dbReference type="OrthoDB" id="10013407at2759"/>
<keyword evidence="10" id="KW-0325">Glycoprotein</keyword>
<keyword evidence="14" id="KW-0031">Aminopeptidase</keyword>
<keyword evidence="6 11" id="KW-0479">Metal-binding</keyword>
<evidence type="ECO:0000256" key="3">
    <source>
        <dbReference type="ARBA" id="ARBA00005634"/>
    </source>
</evidence>
<gene>
    <name evidence="14" type="ORF">EJ02DRAFT_481886</name>
</gene>
<dbReference type="Pfam" id="PF04389">
    <property type="entry name" value="Peptidase_M28"/>
    <property type="match status" value="1"/>
</dbReference>
<feature type="domain" description="Peptidase M28" evidence="13">
    <location>
        <begin position="242"/>
        <end position="438"/>
    </location>
</feature>
<evidence type="ECO:0000259" key="12">
    <source>
        <dbReference type="Pfam" id="PF02225"/>
    </source>
</evidence>
<evidence type="ECO:0000256" key="10">
    <source>
        <dbReference type="ARBA" id="ARBA00023180"/>
    </source>
</evidence>
<keyword evidence="9 11" id="KW-0862">Zinc</keyword>
<dbReference type="SUPFAM" id="SSF52025">
    <property type="entry name" value="PA domain"/>
    <property type="match status" value="1"/>
</dbReference>
<evidence type="ECO:0000313" key="14">
    <source>
        <dbReference type="EMBL" id="KAF1944357.1"/>
    </source>
</evidence>
<keyword evidence="15" id="KW-1185">Reference proteome</keyword>
<evidence type="ECO:0000256" key="5">
    <source>
        <dbReference type="ARBA" id="ARBA00022670"/>
    </source>
</evidence>
<dbReference type="GO" id="GO:0008235">
    <property type="term" value="F:metalloexopeptidase activity"/>
    <property type="evidence" value="ECO:0007669"/>
    <property type="project" value="InterPro"/>
</dbReference>
<dbReference type="Gene3D" id="3.50.30.30">
    <property type="match status" value="1"/>
</dbReference>
<accession>A0A6A5T5K5</accession>
<evidence type="ECO:0000256" key="6">
    <source>
        <dbReference type="ARBA" id="ARBA00022723"/>
    </source>
</evidence>
<keyword evidence="5 11" id="KW-0645">Protease</keyword>
<evidence type="ECO:0000256" key="4">
    <source>
        <dbReference type="ARBA" id="ARBA00022525"/>
    </source>
</evidence>
<dbReference type="GO" id="GO:0046872">
    <property type="term" value="F:metal ion binding"/>
    <property type="evidence" value="ECO:0007669"/>
    <property type="project" value="UniProtKB-KW"/>
</dbReference>
<proteinExistence type="inferred from homology"/>
<dbReference type="AlphaFoldDB" id="A0A6A5T5K5"/>
<dbReference type="InterPro" id="IPR045175">
    <property type="entry name" value="M28_fam"/>
</dbReference>
<keyword evidence="7" id="KW-0732">Signal</keyword>
<comment type="cofactor">
    <cofactor evidence="1">
        <name>Zn(2+)</name>
        <dbReference type="ChEBI" id="CHEBI:29105"/>
    </cofactor>
</comment>
<name>A0A6A5T5K5_9PLEO</name>
<dbReference type="EMBL" id="ML976017">
    <property type="protein sequence ID" value="KAF1944357.1"/>
    <property type="molecule type" value="Genomic_DNA"/>
</dbReference>
<evidence type="ECO:0000256" key="2">
    <source>
        <dbReference type="ARBA" id="ARBA00004613"/>
    </source>
</evidence>
<dbReference type="PANTHER" id="PTHR12147:SF26">
    <property type="entry name" value="PEPTIDASE M28 DOMAIN-CONTAINING PROTEIN"/>
    <property type="match status" value="1"/>
</dbReference>
<keyword evidence="8 11" id="KW-0378">Hydrolase</keyword>
<dbReference type="GO" id="GO:0004177">
    <property type="term" value="F:aminopeptidase activity"/>
    <property type="evidence" value="ECO:0007669"/>
    <property type="project" value="UniProtKB-KW"/>
</dbReference>
<dbReference type="CDD" id="cd04816">
    <property type="entry name" value="PA_SaNapH_like"/>
    <property type="match status" value="1"/>
</dbReference>
<evidence type="ECO:0000256" key="8">
    <source>
        <dbReference type="ARBA" id="ARBA00022801"/>
    </source>
</evidence>
<dbReference type="Gene3D" id="3.40.630.10">
    <property type="entry name" value="Zn peptidases"/>
    <property type="match status" value="1"/>
</dbReference>
<evidence type="ECO:0000259" key="13">
    <source>
        <dbReference type="Pfam" id="PF04389"/>
    </source>
</evidence>
<comment type="similarity">
    <text evidence="3">Belongs to the peptidase M28 family. M28B subfamily.</text>
</comment>
<reference evidence="14" key="1">
    <citation type="journal article" date="2020" name="Stud. Mycol.">
        <title>101 Dothideomycetes genomes: a test case for predicting lifestyles and emergence of pathogens.</title>
        <authorList>
            <person name="Haridas S."/>
            <person name="Albert R."/>
            <person name="Binder M."/>
            <person name="Bloem J."/>
            <person name="Labutti K."/>
            <person name="Salamov A."/>
            <person name="Andreopoulos B."/>
            <person name="Baker S."/>
            <person name="Barry K."/>
            <person name="Bills G."/>
            <person name="Bluhm B."/>
            <person name="Cannon C."/>
            <person name="Castanera R."/>
            <person name="Culley D."/>
            <person name="Daum C."/>
            <person name="Ezra D."/>
            <person name="Gonzalez J."/>
            <person name="Henrissat B."/>
            <person name="Kuo A."/>
            <person name="Liang C."/>
            <person name="Lipzen A."/>
            <person name="Lutzoni F."/>
            <person name="Magnuson J."/>
            <person name="Mondo S."/>
            <person name="Nolan M."/>
            <person name="Ohm R."/>
            <person name="Pangilinan J."/>
            <person name="Park H.-J."/>
            <person name="Ramirez L."/>
            <person name="Alfaro M."/>
            <person name="Sun H."/>
            <person name="Tritt A."/>
            <person name="Yoshinaga Y."/>
            <person name="Zwiers L.-H."/>
            <person name="Turgeon B."/>
            <person name="Goodwin S."/>
            <person name="Spatafora J."/>
            <person name="Crous P."/>
            <person name="Grigoriev I."/>
        </authorList>
    </citation>
    <scope>NUCLEOTIDE SEQUENCE</scope>
    <source>
        <strain evidence="14">CBS 161.51</strain>
    </source>
</reference>
<organism evidence="14 15">
    <name type="scientific">Clathrospora elynae</name>
    <dbReference type="NCBI Taxonomy" id="706981"/>
    <lineage>
        <taxon>Eukaryota</taxon>
        <taxon>Fungi</taxon>
        <taxon>Dikarya</taxon>
        <taxon>Ascomycota</taxon>
        <taxon>Pezizomycotina</taxon>
        <taxon>Dothideomycetes</taxon>
        <taxon>Pleosporomycetidae</taxon>
        <taxon>Pleosporales</taxon>
        <taxon>Diademaceae</taxon>
        <taxon>Clathrospora</taxon>
    </lineage>
</organism>
<comment type="subcellular location">
    <subcellularLocation>
        <location evidence="2">Secreted</location>
    </subcellularLocation>
</comment>
<evidence type="ECO:0000256" key="11">
    <source>
        <dbReference type="RuleBase" id="RU361240"/>
    </source>
</evidence>
<keyword evidence="4" id="KW-0964">Secreted</keyword>
<dbReference type="InterPro" id="IPR046450">
    <property type="entry name" value="PA_dom_sf"/>
</dbReference>
<dbReference type="InterPro" id="IPR003137">
    <property type="entry name" value="PA_domain"/>
</dbReference>
<dbReference type="Proteomes" id="UP000800038">
    <property type="component" value="Unassembled WGS sequence"/>
</dbReference>
<feature type="domain" description="PA" evidence="12">
    <location>
        <begin position="123"/>
        <end position="215"/>
    </location>
</feature>
<dbReference type="PANTHER" id="PTHR12147">
    <property type="entry name" value="METALLOPEPTIDASE M28 FAMILY MEMBER"/>
    <property type="match status" value="1"/>
</dbReference>
<dbReference type="SUPFAM" id="SSF53187">
    <property type="entry name" value="Zn-dependent exopeptidases"/>
    <property type="match status" value="1"/>
</dbReference>
<dbReference type="Pfam" id="PF02225">
    <property type="entry name" value="PA"/>
    <property type="match status" value="1"/>
</dbReference>
<evidence type="ECO:0000256" key="7">
    <source>
        <dbReference type="ARBA" id="ARBA00022729"/>
    </source>
</evidence>
<evidence type="ECO:0000256" key="9">
    <source>
        <dbReference type="ARBA" id="ARBA00022833"/>
    </source>
</evidence>
<dbReference type="EC" id="3.4.-.-" evidence="11"/>
<evidence type="ECO:0000256" key="1">
    <source>
        <dbReference type="ARBA" id="ARBA00001947"/>
    </source>
</evidence>
<dbReference type="GO" id="GO:0005576">
    <property type="term" value="C:extracellular region"/>
    <property type="evidence" value="ECO:0007669"/>
    <property type="project" value="UniProtKB-SubCell"/>
</dbReference>
<dbReference type="InterPro" id="IPR007484">
    <property type="entry name" value="Peptidase_M28"/>
</dbReference>
<dbReference type="GO" id="GO:0006508">
    <property type="term" value="P:proteolysis"/>
    <property type="evidence" value="ECO:0007669"/>
    <property type="project" value="UniProtKB-KW"/>
</dbReference>
<protein>
    <recommendedName>
        <fullName evidence="11">Peptide hydrolase</fullName>
        <ecNumber evidence="11">3.4.-.-</ecNumber>
    </recommendedName>
</protein>
<evidence type="ECO:0000313" key="15">
    <source>
        <dbReference type="Proteomes" id="UP000800038"/>
    </source>
</evidence>
<sequence length="489" mass="51928">MKVQSGLVLACAARALSAVTPRPLVSSGPIQAEIKTEKLMSNLEAFDSIAKANGGNRAFGLPGYAASVNYMLEKTQNTHFKTWVQDFPALFNRVDSIEFSVSNTSYHVVGLSYSPSTTPEGLTLPLALGASGPEGCTNESYDNLDVKGKIVLVQRGACPDGTTLAGRMKPAAAAGAAAVIVYSDVTTPVTGGTLSNPSPDYIPSGYINQADGERLVARLQAGEAVEAYFQQTQIIETRITQNVFAETKDGDPNNIIMLGAHLDSVQAGAGINDDGSGSALILEIAKALRKFKVKNKVRFAWWGAEENGLLGSKFYTQNLNATEANNILTYLNFDMVSRGYFGVFDGDGSDFNLTGAPGSAAIEKLFVEHFTNNGVNVTAARFTGGSDYQSFMNIGKPVGGLHTGTGVEQDPCYHQACDTIDNPNPTTLTINAKAAAHVLSILATKGEEFIPKSPVNASMITERGIIGVEPRYTVPEEGERHLSTCGHEV</sequence>